<dbReference type="PaxDb" id="4081-Solyc10g047800.1.1"/>
<dbReference type="AlphaFoldDB" id="A0A3Q7IG64"/>
<proteinExistence type="predicted"/>
<reference evidence="2" key="1">
    <citation type="journal article" date="2012" name="Nature">
        <title>The tomato genome sequence provides insights into fleshy fruit evolution.</title>
        <authorList>
            <consortium name="Tomato Genome Consortium"/>
        </authorList>
    </citation>
    <scope>NUCLEOTIDE SEQUENCE [LARGE SCALE GENOMIC DNA]</scope>
    <source>
        <strain evidence="2">cv. Heinz 1706</strain>
    </source>
</reference>
<dbReference type="InParanoid" id="A0A3Q7IG64"/>
<keyword evidence="3" id="KW-1185">Reference proteome</keyword>
<dbReference type="EnsemblPlants" id="Solyc10g047800.1.1">
    <property type="protein sequence ID" value="Solyc10g047800.1.1.1"/>
    <property type="gene ID" value="Solyc10g047800.1"/>
</dbReference>
<accession>A0A3Q7IG64</accession>
<dbReference type="Proteomes" id="UP000004994">
    <property type="component" value="Chromosome 10"/>
</dbReference>
<evidence type="ECO:0000256" key="1">
    <source>
        <dbReference type="SAM" id="MobiDB-lite"/>
    </source>
</evidence>
<protein>
    <submittedName>
        <fullName evidence="2">Uncharacterized protein</fullName>
    </submittedName>
</protein>
<feature type="region of interest" description="Disordered" evidence="1">
    <location>
        <begin position="63"/>
        <end position="95"/>
    </location>
</feature>
<reference evidence="2" key="2">
    <citation type="submission" date="2019-01" db="UniProtKB">
        <authorList>
            <consortium name="EnsemblPlants"/>
        </authorList>
    </citation>
    <scope>IDENTIFICATION</scope>
    <source>
        <strain evidence="2">cv. Heinz 1706</strain>
    </source>
</reference>
<feature type="compositionally biased region" description="Basic and acidic residues" evidence="1">
    <location>
        <begin position="72"/>
        <end position="95"/>
    </location>
</feature>
<organism evidence="2">
    <name type="scientific">Solanum lycopersicum</name>
    <name type="common">Tomato</name>
    <name type="synonym">Lycopersicon esculentum</name>
    <dbReference type="NCBI Taxonomy" id="4081"/>
    <lineage>
        <taxon>Eukaryota</taxon>
        <taxon>Viridiplantae</taxon>
        <taxon>Streptophyta</taxon>
        <taxon>Embryophyta</taxon>
        <taxon>Tracheophyta</taxon>
        <taxon>Spermatophyta</taxon>
        <taxon>Magnoliopsida</taxon>
        <taxon>eudicotyledons</taxon>
        <taxon>Gunneridae</taxon>
        <taxon>Pentapetalae</taxon>
        <taxon>asterids</taxon>
        <taxon>lamiids</taxon>
        <taxon>Solanales</taxon>
        <taxon>Solanaceae</taxon>
        <taxon>Solanoideae</taxon>
        <taxon>Solaneae</taxon>
        <taxon>Solanum</taxon>
        <taxon>Solanum subgen. Lycopersicon</taxon>
    </lineage>
</organism>
<name>A0A3Q7IG64_SOLLC</name>
<evidence type="ECO:0000313" key="3">
    <source>
        <dbReference type="Proteomes" id="UP000004994"/>
    </source>
</evidence>
<dbReference type="Gramene" id="Solyc10g047800.1.1">
    <property type="protein sequence ID" value="Solyc10g047800.1.1.1"/>
    <property type="gene ID" value="Solyc10g047800.1"/>
</dbReference>
<sequence length="95" mass="10495">MAPYRSCCFAMVLDGCWWWWGSSEKRRENRALSGLSLAAGGCLRLHRFSLSPVAAGRSCVAARWSGEEEEKSEGKGEKRDGGRGEKRRGEKGGDE</sequence>
<evidence type="ECO:0000313" key="2">
    <source>
        <dbReference type="EnsemblPlants" id="Solyc10g047800.1.1.1"/>
    </source>
</evidence>